<evidence type="ECO:0000313" key="3">
    <source>
        <dbReference type="Proteomes" id="UP000179454"/>
    </source>
</evidence>
<dbReference type="Pfam" id="PF13671">
    <property type="entry name" value="AAA_33"/>
    <property type="match status" value="1"/>
</dbReference>
<dbReference type="RefSeq" id="WP_015917609.1">
    <property type="nucleotide sequence ID" value="NZ_MBFA02000022.1"/>
</dbReference>
<dbReference type="PANTHER" id="PTHR37807:SF3">
    <property type="entry name" value="OS07G0160300 PROTEIN"/>
    <property type="match status" value="1"/>
</dbReference>
<sequence>MLIIFGGLPGTGKTTLARALAKELGAVHVRVDTVEQNIRASAMLKSEVGPAGYMVAYGIAEDNLTLGNTVIADSVNCLKVTRDAWLSVAARSAVPSVEIEVICSDQNEHRRRVETRVTDVQGLKKPNWEEVASRHYDDWGQSPFVIDTATQDVGQSVVELVSKLAVIRSQLPQNF</sequence>
<gene>
    <name evidence="2" type="ORF">BBK91_023975</name>
    <name evidence="1" type="ORF">BBL17_023880</name>
</gene>
<evidence type="ECO:0000313" key="4">
    <source>
        <dbReference type="Proteomes" id="UP000179536"/>
    </source>
</evidence>
<dbReference type="Proteomes" id="UP000179454">
    <property type="component" value="Unassembled WGS sequence"/>
</dbReference>
<protein>
    <submittedName>
        <fullName evidence="2">AAA family ATPase</fullName>
    </submittedName>
</protein>
<keyword evidence="3" id="KW-1185">Reference proteome</keyword>
<dbReference type="Gene3D" id="3.40.50.300">
    <property type="entry name" value="P-loop containing nucleotide triphosphate hydrolases"/>
    <property type="match status" value="1"/>
</dbReference>
<dbReference type="EMBL" id="MBFE02000023">
    <property type="protein sequence ID" value="MUO44828.1"/>
    <property type="molecule type" value="Genomic_DNA"/>
</dbReference>
<dbReference type="EMBL" id="MBFA02000022">
    <property type="protein sequence ID" value="MUP12925.1"/>
    <property type="molecule type" value="Genomic_DNA"/>
</dbReference>
<accession>A0ABD6HGT0</accession>
<reference evidence="3 4" key="1">
    <citation type="submission" date="2019-11" db="EMBL/GenBank/DDBJ databases">
        <title>Whole-genome sequencing of Allorhizobium vitis.</title>
        <authorList>
            <person name="Gan H.M."/>
            <person name="Savka M.A."/>
        </authorList>
    </citation>
    <scope>NUCLEOTIDE SEQUENCE [LARGE SCALE GENOMIC DNA]</scope>
    <source>
        <strain evidence="2 4">RF2/1</strain>
        <strain evidence="1 3">T1/7</strain>
    </source>
</reference>
<name>A0ABD6HGT0_AGRVI</name>
<dbReference type="SUPFAM" id="SSF52540">
    <property type="entry name" value="P-loop containing nucleoside triphosphate hydrolases"/>
    <property type="match status" value="1"/>
</dbReference>
<dbReference type="PANTHER" id="PTHR37807">
    <property type="entry name" value="OS07G0160300 PROTEIN"/>
    <property type="match status" value="1"/>
</dbReference>
<dbReference type="InterPro" id="IPR027417">
    <property type="entry name" value="P-loop_NTPase"/>
</dbReference>
<comment type="caution">
    <text evidence="2">The sequence shown here is derived from an EMBL/GenBank/DDBJ whole genome shotgun (WGS) entry which is preliminary data.</text>
</comment>
<dbReference type="Proteomes" id="UP000179536">
    <property type="component" value="Unassembled WGS sequence"/>
</dbReference>
<proteinExistence type="predicted"/>
<organism evidence="2 4">
    <name type="scientific">Agrobacterium vitis</name>
    <name type="common">Rhizobium vitis</name>
    <dbReference type="NCBI Taxonomy" id="373"/>
    <lineage>
        <taxon>Bacteria</taxon>
        <taxon>Pseudomonadati</taxon>
        <taxon>Pseudomonadota</taxon>
        <taxon>Alphaproteobacteria</taxon>
        <taxon>Hyphomicrobiales</taxon>
        <taxon>Rhizobiaceae</taxon>
        <taxon>Rhizobium/Agrobacterium group</taxon>
        <taxon>Agrobacterium</taxon>
    </lineage>
</organism>
<evidence type="ECO:0000313" key="2">
    <source>
        <dbReference type="EMBL" id="MUP12925.1"/>
    </source>
</evidence>
<evidence type="ECO:0000313" key="1">
    <source>
        <dbReference type="EMBL" id="MUO44828.1"/>
    </source>
</evidence>
<dbReference type="AlphaFoldDB" id="A0ABD6HGT0"/>